<keyword evidence="3" id="KW-0472">Membrane</keyword>
<feature type="signal peptide" evidence="7">
    <location>
        <begin position="1"/>
        <end position="24"/>
    </location>
</feature>
<dbReference type="Gene3D" id="3.40.190.10">
    <property type="entry name" value="Periplasmic binding protein-like II"/>
    <property type="match status" value="2"/>
</dbReference>
<protein>
    <submittedName>
        <fullName evidence="8">Extracellular solute-binding protein</fullName>
    </submittedName>
</protein>
<evidence type="ECO:0000313" key="9">
    <source>
        <dbReference type="Proteomes" id="UP001260980"/>
    </source>
</evidence>
<dbReference type="RefSeq" id="WP_315950271.1">
    <property type="nucleotide sequence ID" value="NZ_JAWCUD010000001.1"/>
</dbReference>
<proteinExistence type="predicted"/>
<dbReference type="PROSITE" id="PS51257">
    <property type="entry name" value="PROKAR_LIPOPROTEIN"/>
    <property type="match status" value="1"/>
</dbReference>
<evidence type="ECO:0000256" key="6">
    <source>
        <dbReference type="SAM" id="MobiDB-lite"/>
    </source>
</evidence>
<evidence type="ECO:0000256" key="1">
    <source>
        <dbReference type="ARBA" id="ARBA00022475"/>
    </source>
</evidence>
<evidence type="ECO:0000256" key="3">
    <source>
        <dbReference type="ARBA" id="ARBA00023136"/>
    </source>
</evidence>
<gene>
    <name evidence="8" type="ORF">RQP52_06795</name>
</gene>
<evidence type="ECO:0000256" key="7">
    <source>
        <dbReference type="SAM" id="SignalP"/>
    </source>
</evidence>
<evidence type="ECO:0000256" key="2">
    <source>
        <dbReference type="ARBA" id="ARBA00022729"/>
    </source>
</evidence>
<evidence type="ECO:0000256" key="4">
    <source>
        <dbReference type="ARBA" id="ARBA00023139"/>
    </source>
</evidence>
<keyword evidence="9" id="KW-1185">Reference proteome</keyword>
<evidence type="ECO:0000256" key="5">
    <source>
        <dbReference type="ARBA" id="ARBA00023288"/>
    </source>
</evidence>
<feature type="region of interest" description="Disordered" evidence="6">
    <location>
        <begin position="27"/>
        <end position="57"/>
    </location>
</feature>
<organism evidence="8 9">
    <name type="scientific">Paenibacillus violae</name>
    <dbReference type="NCBI Taxonomy" id="3077234"/>
    <lineage>
        <taxon>Bacteria</taxon>
        <taxon>Bacillati</taxon>
        <taxon>Bacillota</taxon>
        <taxon>Bacilli</taxon>
        <taxon>Bacillales</taxon>
        <taxon>Paenibacillaceae</taxon>
        <taxon>Paenibacillus</taxon>
    </lineage>
</organism>
<feature type="compositionally biased region" description="Low complexity" evidence="6">
    <location>
        <begin position="35"/>
        <end position="57"/>
    </location>
</feature>
<dbReference type="InterPro" id="IPR006059">
    <property type="entry name" value="SBP"/>
</dbReference>
<dbReference type="PANTHER" id="PTHR43649:SF33">
    <property type="entry name" value="POLYGALACTURONAN_RHAMNOGALACTURONAN-BINDING PROTEIN YTCQ"/>
    <property type="match status" value="1"/>
</dbReference>
<dbReference type="Proteomes" id="UP001260980">
    <property type="component" value="Unassembled WGS sequence"/>
</dbReference>
<keyword evidence="5" id="KW-0449">Lipoprotein</keyword>
<reference evidence="8 9" key="1">
    <citation type="submission" date="2023-10" db="EMBL/GenBank/DDBJ databases">
        <title>Paenibacillus strain PFR10 Genome sequencing and assembly.</title>
        <authorList>
            <person name="Kim I."/>
        </authorList>
    </citation>
    <scope>NUCLEOTIDE SEQUENCE [LARGE SCALE GENOMIC DNA]</scope>
    <source>
        <strain evidence="8 9">PFR10</strain>
    </source>
</reference>
<evidence type="ECO:0000313" key="8">
    <source>
        <dbReference type="EMBL" id="MDU0200793.1"/>
    </source>
</evidence>
<sequence length="452" mass="48631">MRDWTKLSSIGLASIMAVSLTACGTETKNDAGSKATPATSTSPAAATPAATAATTASTPANAPVKISIYTNHFDDDTSKPYDYAVAELKKEMPNIEVTLVPGLQDNGQKIKTQMATGDLPDIIDTNWDIMQIGSKSNNILTLDDAPETAQFKKDLNKGNEAKLIAPDGHVYGYPYAGTEFIILYYNKKLFAEAGIEAPIKTIDQLKDAAKKFNAKGIIPLAIFSKEKWIGNALLQGFMTREEPKGYGALNGAAETPEALKLAAKQVEELQKAGLFAKNATQTNYDQASSLFYQGKAAMFVNGQWEIPSSQKNLGDNVEFMNFPAKDEATYEKAKFAMNGAGGPGGFAVSAKTKNKEAAIKVAAFMARKYAEYKYTQVGTPIVSIKVDKPITAQVPAMLSRLGKEVIPNITSFATVQNDTNVNLSIDDNSQNLIVAGFTADQFVTNLNKSLKK</sequence>
<keyword evidence="4" id="KW-0564">Palmitate</keyword>
<dbReference type="EMBL" id="JAWCUD010000001">
    <property type="protein sequence ID" value="MDU0200793.1"/>
    <property type="molecule type" value="Genomic_DNA"/>
</dbReference>
<keyword evidence="2 7" id="KW-0732">Signal</keyword>
<dbReference type="InterPro" id="IPR050490">
    <property type="entry name" value="Bact_solute-bd_prot1"/>
</dbReference>
<name>A0ABU3R9N9_9BACL</name>
<accession>A0ABU3R9N9</accession>
<dbReference type="SUPFAM" id="SSF53850">
    <property type="entry name" value="Periplasmic binding protein-like II"/>
    <property type="match status" value="1"/>
</dbReference>
<dbReference type="Pfam" id="PF01547">
    <property type="entry name" value="SBP_bac_1"/>
    <property type="match status" value="1"/>
</dbReference>
<feature type="chain" id="PRO_5046039925" evidence="7">
    <location>
        <begin position="25"/>
        <end position="452"/>
    </location>
</feature>
<comment type="caution">
    <text evidence="8">The sequence shown here is derived from an EMBL/GenBank/DDBJ whole genome shotgun (WGS) entry which is preliminary data.</text>
</comment>
<keyword evidence="1" id="KW-1003">Cell membrane</keyword>
<dbReference type="PANTHER" id="PTHR43649">
    <property type="entry name" value="ARABINOSE-BINDING PROTEIN-RELATED"/>
    <property type="match status" value="1"/>
</dbReference>